<dbReference type="GO" id="GO:0061630">
    <property type="term" value="F:ubiquitin protein ligase activity"/>
    <property type="evidence" value="ECO:0007669"/>
    <property type="project" value="UniProtKB-UniRule"/>
</dbReference>
<evidence type="ECO:0000313" key="5">
    <source>
        <dbReference type="Proteomes" id="UP001054889"/>
    </source>
</evidence>
<feature type="region of interest" description="Disordered" evidence="2">
    <location>
        <begin position="1"/>
        <end position="27"/>
    </location>
</feature>
<dbReference type="GO" id="GO:0000151">
    <property type="term" value="C:ubiquitin ligase complex"/>
    <property type="evidence" value="ECO:0007669"/>
    <property type="project" value="TreeGrafter"/>
</dbReference>
<dbReference type="InterPro" id="IPR039164">
    <property type="entry name" value="UBR1-like"/>
</dbReference>
<feature type="domain" description="E3 ubiquitin-protein ligase UBR-like C-terminal" evidence="3">
    <location>
        <begin position="327"/>
        <end position="405"/>
    </location>
</feature>
<reference evidence="4" key="2">
    <citation type="submission" date="2021-12" db="EMBL/GenBank/DDBJ databases">
        <title>Resequencing data analysis of finger millet.</title>
        <authorList>
            <person name="Hatakeyama M."/>
            <person name="Aluri S."/>
            <person name="Balachadran M.T."/>
            <person name="Sivarajan S.R."/>
            <person name="Poveda L."/>
            <person name="Shimizu-Inatsugi R."/>
            <person name="Schlapbach R."/>
            <person name="Sreeman S.M."/>
            <person name="Shimizu K.K."/>
        </authorList>
    </citation>
    <scope>NUCLEOTIDE SEQUENCE</scope>
</reference>
<proteinExistence type="inferred from homology"/>
<name>A0AAV5FRJ2_ELECO</name>
<evidence type="ECO:0000259" key="3">
    <source>
        <dbReference type="Pfam" id="PF18995"/>
    </source>
</evidence>
<comment type="function">
    <text evidence="1">Ubiquitin ligase protein which is a component of the N-end rule pathway. Recognizes and binds to proteins bearing specific N-terminal residues that are destabilizing according to the N-end rule, leading to their ubiquitination and subsequent degradation.</text>
</comment>
<dbReference type="AlphaFoldDB" id="A0AAV5FRJ2"/>
<evidence type="ECO:0000256" key="1">
    <source>
        <dbReference type="RuleBase" id="RU366018"/>
    </source>
</evidence>
<evidence type="ECO:0000256" key="2">
    <source>
        <dbReference type="SAM" id="MobiDB-lite"/>
    </source>
</evidence>
<dbReference type="GO" id="GO:0005737">
    <property type="term" value="C:cytoplasm"/>
    <property type="evidence" value="ECO:0007669"/>
    <property type="project" value="TreeGrafter"/>
</dbReference>
<keyword evidence="1" id="KW-0863">Zinc-finger</keyword>
<keyword evidence="1" id="KW-0808">Transferase</keyword>
<dbReference type="PANTHER" id="PTHR21497">
    <property type="entry name" value="UBIQUITIN LIGASE E3 ALPHA-RELATED"/>
    <property type="match status" value="1"/>
</dbReference>
<reference evidence="4" key="1">
    <citation type="journal article" date="2018" name="DNA Res.">
        <title>Multiple hybrid de novo genome assembly of finger millet, an orphan allotetraploid crop.</title>
        <authorList>
            <person name="Hatakeyama M."/>
            <person name="Aluri S."/>
            <person name="Balachadran M.T."/>
            <person name="Sivarajan S.R."/>
            <person name="Patrignani A."/>
            <person name="Gruter S."/>
            <person name="Poveda L."/>
            <person name="Shimizu-Inatsugi R."/>
            <person name="Baeten J."/>
            <person name="Francoijs K.J."/>
            <person name="Nataraja K.N."/>
            <person name="Reddy Y.A.N."/>
            <person name="Phadnis S."/>
            <person name="Ravikumar R.L."/>
            <person name="Schlapbach R."/>
            <person name="Sreeman S.M."/>
            <person name="Shimizu K.K."/>
        </authorList>
    </citation>
    <scope>NUCLEOTIDE SEQUENCE</scope>
</reference>
<evidence type="ECO:0000313" key="4">
    <source>
        <dbReference type="EMBL" id="GJN37488.1"/>
    </source>
</evidence>
<feature type="compositionally biased region" description="Low complexity" evidence="2">
    <location>
        <begin position="15"/>
        <end position="24"/>
    </location>
</feature>
<dbReference type="GO" id="GO:0071596">
    <property type="term" value="P:ubiquitin-dependent protein catabolic process via the N-end rule pathway"/>
    <property type="evidence" value="ECO:0007669"/>
    <property type="project" value="UniProtKB-UniRule"/>
</dbReference>
<sequence length="453" mass="49479">MAPHVVPSTPDQTSSKDSLLFSSDSLEKKAKARQRQAEIMAKMRAEQSKFAESMKSSVNEGHDVLMSESDVSSSTGAMSEESLPVCSLCRESDSKSPLCYLILLQKSRLATFVEMDGMTSLEDIEADIYNSIVNNLSGSNNVAIQDGEETLSSSTSNVTVGSKKIRSPKCSILGTYVSCLSAKHRQSSLYDVASRASASIFVLLKQRYIRRLGFEGGHIVDPDLGELLCPVCRRFANSILPASPNFSTSSLVAPSVQTMSAEDVTSTSDMDINSLQFPRALALLENAGKVVGQSNFLKALSGRLNHTTEPSLDPSLRRLTMLYYPRNHSSFSASERLSPSLFLWDTLKYSLVSTEIASRGRMSSHSSESKSCLESLRSELNSSSGFILSLLFRVAHSARNLNRLELLLRFEGIQLLAGSICSCVSGYKDILSATKRKGTLWTLQSPFHIFLAS</sequence>
<dbReference type="GO" id="GO:0008270">
    <property type="term" value="F:zinc ion binding"/>
    <property type="evidence" value="ECO:0007669"/>
    <property type="project" value="UniProtKB-UniRule"/>
</dbReference>
<comment type="pathway">
    <text evidence="1">Protein modification; protein ubiquitination.</text>
</comment>
<comment type="caution">
    <text evidence="4">The sequence shown here is derived from an EMBL/GenBank/DDBJ whole genome shotgun (WGS) entry which is preliminary data.</text>
</comment>
<dbReference type="EC" id="2.3.2.27" evidence="1"/>
<dbReference type="Proteomes" id="UP001054889">
    <property type="component" value="Unassembled WGS sequence"/>
</dbReference>
<comment type="similarity">
    <text evidence="1">Belongs to the E3 ubiquitin-protein ligase UBR1-like family.</text>
</comment>
<keyword evidence="5" id="KW-1185">Reference proteome</keyword>
<comment type="catalytic activity">
    <reaction evidence="1">
        <text>S-ubiquitinyl-[E2 ubiquitin-conjugating enzyme]-L-cysteine + [acceptor protein]-L-lysine = [E2 ubiquitin-conjugating enzyme]-L-cysteine + N(6)-ubiquitinyl-[acceptor protein]-L-lysine.</text>
        <dbReference type="EC" id="2.3.2.27"/>
    </reaction>
</comment>
<dbReference type="PANTHER" id="PTHR21497:SF53">
    <property type="entry name" value="E3 UBIQUITIN-PROTEIN LIGASE PRT6"/>
    <property type="match status" value="1"/>
</dbReference>
<gene>
    <name evidence="4" type="primary">gb26448</name>
    <name evidence="4" type="ORF">PR202_gb26448</name>
</gene>
<accession>A0AAV5FRJ2</accession>
<organism evidence="4 5">
    <name type="scientific">Eleusine coracana subsp. coracana</name>
    <dbReference type="NCBI Taxonomy" id="191504"/>
    <lineage>
        <taxon>Eukaryota</taxon>
        <taxon>Viridiplantae</taxon>
        <taxon>Streptophyta</taxon>
        <taxon>Embryophyta</taxon>
        <taxon>Tracheophyta</taxon>
        <taxon>Spermatophyta</taxon>
        <taxon>Magnoliopsida</taxon>
        <taxon>Liliopsida</taxon>
        <taxon>Poales</taxon>
        <taxon>Poaceae</taxon>
        <taxon>PACMAD clade</taxon>
        <taxon>Chloridoideae</taxon>
        <taxon>Cynodonteae</taxon>
        <taxon>Eleusininae</taxon>
        <taxon>Eleusine</taxon>
    </lineage>
</organism>
<keyword evidence="1" id="KW-0479">Metal-binding</keyword>
<keyword evidence="1" id="KW-0862">Zinc</keyword>
<dbReference type="GO" id="GO:0016567">
    <property type="term" value="P:protein ubiquitination"/>
    <property type="evidence" value="ECO:0007669"/>
    <property type="project" value="UniProtKB-UniRule"/>
</dbReference>
<dbReference type="EMBL" id="BQKI01000095">
    <property type="protein sequence ID" value="GJN37488.1"/>
    <property type="molecule type" value="Genomic_DNA"/>
</dbReference>
<dbReference type="InterPro" id="IPR044046">
    <property type="entry name" value="E3_ligase_UBR-like_C"/>
</dbReference>
<dbReference type="Pfam" id="PF18995">
    <property type="entry name" value="PRT6_C"/>
    <property type="match status" value="1"/>
</dbReference>
<keyword evidence="1" id="KW-0833">Ubl conjugation pathway</keyword>
<protein>
    <recommendedName>
        <fullName evidence="1">E3 ubiquitin-protein ligase</fullName>
        <ecNumber evidence="1">2.3.2.27</ecNumber>
    </recommendedName>
</protein>